<dbReference type="InterPro" id="IPR017259">
    <property type="entry name" value="UCP037672"/>
</dbReference>
<protein>
    <recommendedName>
        <fullName evidence="4">DUF3784 domain-containing protein</fullName>
    </recommendedName>
</protein>
<dbReference type="Pfam" id="PF12650">
    <property type="entry name" value="DUF3784"/>
    <property type="match status" value="1"/>
</dbReference>
<reference evidence="2 3" key="1">
    <citation type="submission" date="2016-11" db="EMBL/GenBank/DDBJ databases">
        <authorList>
            <person name="Jaros S."/>
            <person name="Januszkiewicz K."/>
            <person name="Wedrychowicz H."/>
        </authorList>
    </citation>
    <scope>NUCLEOTIDE SEQUENCE [LARGE SCALE GENOMIC DNA]</scope>
    <source>
        <strain evidence="2 3">DSM 21758</strain>
    </source>
</reference>
<feature type="transmembrane region" description="Helical" evidence="1">
    <location>
        <begin position="6"/>
        <end position="22"/>
    </location>
</feature>
<keyword evidence="1" id="KW-1133">Transmembrane helix</keyword>
<evidence type="ECO:0000313" key="2">
    <source>
        <dbReference type="EMBL" id="SHJ08445.1"/>
    </source>
</evidence>
<keyword evidence="1" id="KW-0472">Membrane</keyword>
<organism evidence="2 3">
    <name type="scientific">Clostridium cavendishii DSM 21758</name>
    <dbReference type="NCBI Taxonomy" id="1121302"/>
    <lineage>
        <taxon>Bacteria</taxon>
        <taxon>Bacillati</taxon>
        <taxon>Bacillota</taxon>
        <taxon>Clostridia</taxon>
        <taxon>Eubacteriales</taxon>
        <taxon>Clostridiaceae</taxon>
        <taxon>Clostridium</taxon>
    </lineage>
</organism>
<dbReference type="Proteomes" id="UP000184310">
    <property type="component" value="Unassembled WGS sequence"/>
</dbReference>
<keyword evidence="3" id="KW-1185">Reference proteome</keyword>
<dbReference type="EMBL" id="FQZB01000006">
    <property type="protein sequence ID" value="SHJ08445.1"/>
    <property type="molecule type" value="Genomic_DNA"/>
</dbReference>
<evidence type="ECO:0000313" key="3">
    <source>
        <dbReference type="Proteomes" id="UP000184310"/>
    </source>
</evidence>
<evidence type="ECO:0000256" key="1">
    <source>
        <dbReference type="SAM" id="Phobius"/>
    </source>
</evidence>
<keyword evidence="1" id="KW-0812">Transmembrane</keyword>
<dbReference type="AlphaFoldDB" id="A0A1M6GER7"/>
<evidence type="ECO:0008006" key="4">
    <source>
        <dbReference type="Google" id="ProtNLM"/>
    </source>
</evidence>
<dbReference type="OrthoDB" id="2082701at2"/>
<dbReference type="STRING" id="1121302.SAMN02745163_01269"/>
<sequence>MFFVIFDLGMALLLLILGLCFYKSKGKASNFLTGYNSKSTNEIEGFDDEKMCKDYGKRMTIWAIPFLIGTIVDIFKSGVGCALAWIGYIILFIWHMVDRVKNEKSRYMR</sequence>
<accession>A0A1M6GER7</accession>
<proteinExistence type="predicted"/>
<gene>
    <name evidence="2" type="ORF">SAMN02745163_01269</name>
</gene>
<feature type="transmembrane region" description="Helical" evidence="1">
    <location>
        <begin position="59"/>
        <end position="76"/>
    </location>
</feature>
<dbReference type="RefSeq" id="WP_072985843.1">
    <property type="nucleotide sequence ID" value="NZ_FQZB01000006.1"/>
</dbReference>
<name>A0A1M6GER7_9CLOT</name>